<name>A0A1B7MRQ8_9AGAM</name>
<evidence type="ECO:0000313" key="3">
    <source>
        <dbReference type="Proteomes" id="UP000092154"/>
    </source>
</evidence>
<dbReference type="EMBL" id="KV448515">
    <property type="protein sequence ID" value="OAX35270.1"/>
    <property type="molecule type" value="Genomic_DNA"/>
</dbReference>
<sequence length="68" mass="7459">MPHRCPCTIPGYLVLTSCSFVFSVFAESAPLPTSPKYWRGATQLHTSLFHDTCLVCSVVELSGARIID</sequence>
<evidence type="ECO:0000256" key="1">
    <source>
        <dbReference type="SAM" id="SignalP"/>
    </source>
</evidence>
<dbReference type="Proteomes" id="UP000092154">
    <property type="component" value="Unassembled WGS sequence"/>
</dbReference>
<keyword evidence="1" id="KW-0732">Signal</keyword>
<accession>A0A1B7MRQ8</accession>
<evidence type="ECO:0008006" key="4">
    <source>
        <dbReference type="Google" id="ProtNLM"/>
    </source>
</evidence>
<protein>
    <recommendedName>
        <fullName evidence="4">Secreted protein</fullName>
    </recommendedName>
</protein>
<evidence type="ECO:0000313" key="2">
    <source>
        <dbReference type="EMBL" id="OAX35270.1"/>
    </source>
</evidence>
<reference evidence="2 3" key="1">
    <citation type="submission" date="2016-06" db="EMBL/GenBank/DDBJ databases">
        <title>Comparative genomics of the ectomycorrhizal sister species Rhizopogon vinicolor and Rhizopogon vesiculosus (Basidiomycota: Boletales) reveals a divergence of the mating type B locus.</title>
        <authorList>
            <consortium name="DOE Joint Genome Institute"/>
            <person name="Mujic A.B."/>
            <person name="Kuo A."/>
            <person name="Tritt A."/>
            <person name="Lipzen A."/>
            <person name="Chen C."/>
            <person name="Johnson J."/>
            <person name="Sharma A."/>
            <person name="Barry K."/>
            <person name="Grigoriev I.V."/>
            <person name="Spatafora J.W."/>
        </authorList>
    </citation>
    <scope>NUCLEOTIDE SEQUENCE [LARGE SCALE GENOMIC DNA]</scope>
    <source>
        <strain evidence="2 3">AM-OR11-026</strain>
    </source>
</reference>
<keyword evidence="3" id="KW-1185">Reference proteome</keyword>
<proteinExistence type="predicted"/>
<feature type="signal peptide" evidence="1">
    <location>
        <begin position="1"/>
        <end position="26"/>
    </location>
</feature>
<feature type="chain" id="PRO_5008597525" description="Secreted protein" evidence="1">
    <location>
        <begin position="27"/>
        <end position="68"/>
    </location>
</feature>
<dbReference type="PROSITE" id="PS51257">
    <property type="entry name" value="PROKAR_LIPOPROTEIN"/>
    <property type="match status" value="1"/>
</dbReference>
<dbReference type="AlphaFoldDB" id="A0A1B7MRQ8"/>
<organism evidence="2 3">
    <name type="scientific">Rhizopogon vinicolor AM-OR11-026</name>
    <dbReference type="NCBI Taxonomy" id="1314800"/>
    <lineage>
        <taxon>Eukaryota</taxon>
        <taxon>Fungi</taxon>
        <taxon>Dikarya</taxon>
        <taxon>Basidiomycota</taxon>
        <taxon>Agaricomycotina</taxon>
        <taxon>Agaricomycetes</taxon>
        <taxon>Agaricomycetidae</taxon>
        <taxon>Boletales</taxon>
        <taxon>Suillineae</taxon>
        <taxon>Rhizopogonaceae</taxon>
        <taxon>Rhizopogon</taxon>
    </lineage>
</organism>
<dbReference type="InParanoid" id="A0A1B7MRQ8"/>
<gene>
    <name evidence="2" type="ORF">K503DRAFT_773660</name>
</gene>